<gene>
    <name evidence="3" type="ORF">F4553_007059</name>
</gene>
<dbReference type="Gene3D" id="3.40.50.300">
    <property type="entry name" value="P-loop containing nucleotide triphosphate hydrolases"/>
    <property type="match status" value="1"/>
</dbReference>
<dbReference type="EMBL" id="JACHMN010000003">
    <property type="protein sequence ID" value="MBB5873625.1"/>
    <property type="molecule type" value="Genomic_DNA"/>
</dbReference>
<dbReference type="InterPro" id="IPR027417">
    <property type="entry name" value="P-loop_NTPase"/>
</dbReference>
<dbReference type="SMART" id="SM00028">
    <property type="entry name" value="TPR"/>
    <property type="match status" value="5"/>
</dbReference>
<dbReference type="Pfam" id="PF00931">
    <property type="entry name" value="NB-ARC"/>
    <property type="match status" value="1"/>
</dbReference>
<dbReference type="Gene3D" id="1.25.40.10">
    <property type="entry name" value="Tetratricopeptide repeat domain"/>
    <property type="match status" value="2"/>
</dbReference>
<reference evidence="3 4" key="1">
    <citation type="submission" date="2020-08" db="EMBL/GenBank/DDBJ databases">
        <title>Sequencing the genomes of 1000 actinobacteria strains.</title>
        <authorList>
            <person name="Klenk H.-P."/>
        </authorList>
    </citation>
    <scope>NUCLEOTIDE SEQUENCE [LARGE SCALE GENOMIC DNA]</scope>
    <source>
        <strain evidence="3 4">DSM 45362</strain>
    </source>
</reference>
<protein>
    <submittedName>
        <fullName evidence="3">Tetratricopeptide (TPR) repeat protein</fullName>
    </submittedName>
</protein>
<dbReference type="PANTHER" id="PTHR47691">
    <property type="entry name" value="REGULATOR-RELATED"/>
    <property type="match status" value="1"/>
</dbReference>
<dbReference type="InterPro" id="IPR019734">
    <property type="entry name" value="TPR_rpt"/>
</dbReference>
<dbReference type="GO" id="GO:0043531">
    <property type="term" value="F:ADP binding"/>
    <property type="evidence" value="ECO:0007669"/>
    <property type="project" value="InterPro"/>
</dbReference>
<organism evidence="3 4">
    <name type="scientific">Allocatelliglobosispora scoriae</name>
    <dbReference type="NCBI Taxonomy" id="643052"/>
    <lineage>
        <taxon>Bacteria</taxon>
        <taxon>Bacillati</taxon>
        <taxon>Actinomycetota</taxon>
        <taxon>Actinomycetes</taxon>
        <taxon>Micromonosporales</taxon>
        <taxon>Micromonosporaceae</taxon>
        <taxon>Allocatelliglobosispora</taxon>
    </lineage>
</organism>
<keyword evidence="4" id="KW-1185">Reference proteome</keyword>
<dbReference type="SUPFAM" id="SSF48452">
    <property type="entry name" value="TPR-like"/>
    <property type="match status" value="2"/>
</dbReference>
<feature type="repeat" description="TPR" evidence="1">
    <location>
        <begin position="753"/>
        <end position="786"/>
    </location>
</feature>
<dbReference type="InterPro" id="IPR002182">
    <property type="entry name" value="NB-ARC"/>
</dbReference>
<dbReference type="SUPFAM" id="SSF52540">
    <property type="entry name" value="P-loop containing nucleoside triphosphate hydrolases"/>
    <property type="match status" value="1"/>
</dbReference>
<evidence type="ECO:0000313" key="3">
    <source>
        <dbReference type="EMBL" id="MBB5873625.1"/>
    </source>
</evidence>
<comment type="caution">
    <text evidence="3">The sequence shown here is derived from an EMBL/GenBank/DDBJ whole genome shotgun (WGS) entry which is preliminary data.</text>
</comment>
<accession>A0A841C120</accession>
<dbReference type="RefSeq" id="WP_184845070.1">
    <property type="nucleotide sequence ID" value="NZ_JACHMN010000003.1"/>
</dbReference>
<sequence>MSGTALSDVLQQVMQRVGVGAQTLSKLTGVPRTAIDNWRDGTVRRPRHWRPLLRIAGALLLSRDETDALLAAAGHPRLDTLDSTLPLDDPDRSHLARWAVQRRRSATVRHELRAPAPDFVGRIDAVKRIVSLLSELGGGGGVVGIRGMGGIGKTELALVAANELGESFPDARLIVNLRGVSGAPLSPEQAMRQVIHAFASDEPLEDGLEALQRRYCSVLSGRRVLILADDAADAAQVSPLLTPSGSALLVTSRQRFAIAGMTTVDLGELSEAEAVRLLETSCERLTVEEAQLIASACGHLPLALRISAGLLTNDPTLAVSEHLAALSDHRRRQAHLRDPDDERLDVTASLAFSQARLDSASQAVFRQLSVFVGDFDTALAEAVVRVPGGADTTVVLRLLLRRSLIGYEPARGRWRLHDLVRDLARSAAEDAGDWVPAMWRYAEAGVRMAEAIRNGYLSGGDAMPASLAMFDLERPHLDAGRRWLGAHVGDERADRLLVADAVAIDSYSFLRHDFHNELQPMVEQALAAARRLGDQAAEAQLLNQIGHLALQASRLPEAAAHFERWLAMPRPTGDRLQEMRALNNLSVAYVQLGQPRRAITVSERQLDLARADGNRRLEAMALTNLARTLGFVGEPVIARDHLELALTMVREDGERFGECLILDNLSTVHHMLDEPAHAVDLAQRAYRIAASLGDRERMAEASATLSQALVPVEPVAGADPAGGTGPSGADEAAAVGERALAIAREVGARRTEAKALKALGRAYAAAGRSELARRMFEEALAIRTETGDENGAADCAWLLGANLLPTDRERALHLMRRAVAHWTGIEHARVALHAARLAELDGPAPGSGH</sequence>
<dbReference type="PROSITE" id="PS50005">
    <property type="entry name" value="TPR"/>
    <property type="match status" value="1"/>
</dbReference>
<dbReference type="Pfam" id="PF13424">
    <property type="entry name" value="TPR_12"/>
    <property type="match status" value="2"/>
</dbReference>
<dbReference type="AlphaFoldDB" id="A0A841C120"/>
<feature type="domain" description="NB-ARC" evidence="2">
    <location>
        <begin position="125"/>
        <end position="255"/>
    </location>
</feature>
<dbReference type="InterPro" id="IPR011990">
    <property type="entry name" value="TPR-like_helical_dom_sf"/>
</dbReference>
<evidence type="ECO:0000256" key="1">
    <source>
        <dbReference type="PROSITE-ProRule" id="PRU00339"/>
    </source>
</evidence>
<dbReference type="PANTHER" id="PTHR47691:SF3">
    <property type="entry name" value="HTH-TYPE TRANSCRIPTIONAL REGULATOR RV0890C-RELATED"/>
    <property type="match status" value="1"/>
</dbReference>
<evidence type="ECO:0000313" key="4">
    <source>
        <dbReference type="Proteomes" id="UP000587527"/>
    </source>
</evidence>
<name>A0A841C120_9ACTN</name>
<dbReference type="PRINTS" id="PR00364">
    <property type="entry name" value="DISEASERSIST"/>
</dbReference>
<dbReference type="Proteomes" id="UP000587527">
    <property type="component" value="Unassembled WGS sequence"/>
</dbReference>
<keyword evidence="1" id="KW-0802">TPR repeat</keyword>
<evidence type="ECO:0000259" key="2">
    <source>
        <dbReference type="Pfam" id="PF00931"/>
    </source>
</evidence>
<proteinExistence type="predicted"/>